<evidence type="ECO:0000256" key="9">
    <source>
        <dbReference type="SAM" id="Phobius"/>
    </source>
</evidence>
<dbReference type="GO" id="GO:0072546">
    <property type="term" value="C:EMC complex"/>
    <property type="evidence" value="ECO:0007669"/>
    <property type="project" value="InterPro"/>
</dbReference>
<protein>
    <recommendedName>
        <fullName evidence="3">ER membrane protein complex subunit 6</fullName>
    </recommendedName>
</protein>
<dbReference type="GO" id="GO:0000045">
    <property type="term" value="P:autophagosome assembly"/>
    <property type="evidence" value="ECO:0007669"/>
    <property type="project" value="TreeGrafter"/>
</dbReference>
<dbReference type="InterPro" id="IPR008504">
    <property type="entry name" value="Emc6"/>
</dbReference>
<evidence type="ECO:0000313" key="11">
    <source>
        <dbReference type="Proteomes" id="UP000279259"/>
    </source>
</evidence>
<comment type="similarity">
    <text evidence="2">Belongs to the EMC6 family.</text>
</comment>
<evidence type="ECO:0000256" key="1">
    <source>
        <dbReference type="ARBA" id="ARBA00004477"/>
    </source>
</evidence>
<dbReference type="Pfam" id="PF07019">
    <property type="entry name" value="EMC6"/>
    <property type="match status" value="1"/>
</dbReference>
<dbReference type="PANTHER" id="PTHR20994:SF0">
    <property type="entry name" value="ER MEMBRANE PROTEIN COMPLEX SUBUNIT 6"/>
    <property type="match status" value="1"/>
</dbReference>
<name>A0A427YQM9_9TREE</name>
<evidence type="ECO:0000313" key="10">
    <source>
        <dbReference type="EMBL" id="RSH93401.1"/>
    </source>
</evidence>
<keyword evidence="6 9" id="KW-1133">Transmembrane helix</keyword>
<comment type="caution">
    <text evidence="10">The sequence shown here is derived from an EMBL/GenBank/DDBJ whole genome shotgun (WGS) entry which is preliminary data.</text>
</comment>
<evidence type="ECO:0000256" key="3">
    <source>
        <dbReference type="ARBA" id="ARBA00020827"/>
    </source>
</evidence>
<evidence type="ECO:0000256" key="7">
    <source>
        <dbReference type="ARBA" id="ARBA00023136"/>
    </source>
</evidence>
<evidence type="ECO:0000256" key="8">
    <source>
        <dbReference type="SAM" id="MobiDB-lite"/>
    </source>
</evidence>
<dbReference type="Proteomes" id="UP000279259">
    <property type="component" value="Unassembled WGS sequence"/>
</dbReference>
<organism evidence="10 11">
    <name type="scientific">Saitozyma podzolica</name>
    <dbReference type="NCBI Taxonomy" id="1890683"/>
    <lineage>
        <taxon>Eukaryota</taxon>
        <taxon>Fungi</taxon>
        <taxon>Dikarya</taxon>
        <taxon>Basidiomycota</taxon>
        <taxon>Agaricomycotina</taxon>
        <taxon>Tremellomycetes</taxon>
        <taxon>Tremellales</taxon>
        <taxon>Trimorphomycetaceae</taxon>
        <taxon>Saitozyma</taxon>
    </lineage>
</organism>
<proteinExistence type="inferred from homology"/>
<dbReference type="EMBL" id="RSCD01000004">
    <property type="protein sequence ID" value="RSH93401.1"/>
    <property type="molecule type" value="Genomic_DNA"/>
</dbReference>
<reference evidence="10 11" key="1">
    <citation type="submission" date="2018-11" db="EMBL/GenBank/DDBJ databases">
        <title>Genome sequence of Saitozyma podzolica DSM 27192.</title>
        <authorList>
            <person name="Aliyu H."/>
            <person name="Gorte O."/>
            <person name="Ochsenreither K."/>
        </authorList>
    </citation>
    <scope>NUCLEOTIDE SEQUENCE [LARGE SCALE GENOMIC DNA]</scope>
    <source>
        <strain evidence="10 11">DSM 27192</strain>
    </source>
</reference>
<feature type="transmembrane region" description="Helical" evidence="9">
    <location>
        <begin position="128"/>
        <end position="145"/>
    </location>
</feature>
<accession>A0A427YQM9</accession>
<evidence type="ECO:0000256" key="2">
    <source>
        <dbReference type="ARBA" id="ARBA00009436"/>
    </source>
</evidence>
<evidence type="ECO:0000256" key="5">
    <source>
        <dbReference type="ARBA" id="ARBA00022824"/>
    </source>
</evidence>
<dbReference type="InterPro" id="IPR029008">
    <property type="entry name" value="EMC6-like"/>
</dbReference>
<keyword evidence="11" id="KW-1185">Reference proteome</keyword>
<dbReference type="GO" id="GO:0034975">
    <property type="term" value="P:protein folding in endoplasmic reticulum"/>
    <property type="evidence" value="ECO:0007669"/>
    <property type="project" value="TreeGrafter"/>
</dbReference>
<keyword evidence="7 9" id="KW-0472">Membrane</keyword>
<comment type="subcellular location">
    <subcellularLocation>
        <location evidence="1">Endoplasmic reticulum membrane</location>
        <topology evidence="1">Multi-pass membrane protein</topology>
    </subcellularLocation>
</comment>
<dbReference type="PANTHER" id="PTHR20994">
    <property type="entry name" value="ER MEMBRANE PROTEIN COMPLEX SUBUNIT 6"/>
    <property type="match status" value="1"/>
</dbReference>
<evidence type="ECO:0000256" key="6">
    <source>
        <dbReference type="ARBA" id="ARBA00022989"/>
    </source>
</evidence>
<feature type="transmembrane region" description="Helical" evidence="9">
    <location>
        <begin position="63"/>
        <end position="84"/>
    </location>
</feature>
<feature type="compositionally biased region" description="Low complexity" evidence="8">
    <location>
        <begin position="13"/>
        <end position="29"/>
    </location>
</feature>
<feature type="region of interest" description="Disordered" evidence="8">
    <location>
        <begin position="1"/>
        <end position="29"/>
    </location>
</feature>
<evidence type="ECO:0000256" key="4">
    <source>
        <dbReference type="ARBA" id="ARBA00022692"/>
    </source>
</evidence>
<feature type="transmembrane region" description="Helical" evidence="9">
    <location>
        <begin position="36"/>
        <end position="57"/>
    </location>
</feature>
<keyword evidence="5" id="KW-0256">Endoplasmic reticulum</keyword>
<gene>
    <name evidence="10" type="ORF">EHS25_007757</name>
</gene>
<feature type="compositionally biased region" description="Pro residues" evidence="8">
    <location>
        <begin position="1"/>
        <end position="12"/>
    </location>
</feature>
<sequence>MNPLAPSAPPPTASASQFSPSSSPLHPPSLQHNARVLSSLSTLAACFSGLIAGILGLTNFSGFLLYLLTSLLSALSIASLKCGFDVSKYVPQAHGTGAGGQGTTVSAAGEVRGWKGWVGLLGLGQENLLGFLLFWIGSYALIHVYD</sequence>
<keyword evidence="4 9" id="KW-0812">Transmembrane</keyword>
<dbReference type="STRING" id="1890683.A0A427YQM9"/>
<dbReference type="OrthoDB" id="16510at2759"/>
<dbReference type="AlphaFoldDB" id="A0A427YQM9"/>